<dbReference type="InterPro" id="IPR013766">
    <property type="entry name" value="Thioredoxin_domain"/>
</dbReference>
<feature type="region of interest" description="Disordered" evidence="2">
    <location>
        <begin position="44"/>
        <end position="73"/>
    </location>
</feature>
<reference evidence="4 5" key="1">
    <citation type="submission" date="2021-01" db="EMBL/GenBank/DDBJ databases">
        <title>Genomic Encyclopedia of Type Strains, Phase IV (KMG-IV): sequencing the most valuable type-strain genomes for metagenomic binning, comparative biology and taxonomic classification.</title>
        <authorList>
            <person name="Goeker M."/>
        </authorList>
    </citation>
    <scope>NUCLEOTIDE SEQUENCE [LARGE SCALE GENOMIC DNA]</scope>
    <source>
        <strain evidence="4 5">DSM 24834</strain>
    </source>
</reference>
<keyword evidence="1" id="KW-1015">Disulfide bond</keyword>
<feature type="domain" description="Thioredoxin" evidence="3">
    <location>
        <begin position="80"/>
        <end position="212"/>
    </location>
</feature>
<evidence type="ECO:0000313" key="5">
    <source>
        <dbReference type="Proteomes" id="UP001646157"/>
    </source>
</evidence>
<dbReference type="CDD" id="cd02966">
    <property type="entry name" value="TlpA_like_family"/>
    <property type="match status" value="1"/>
</dbReference>
<accession>A0ABS2N7R4</accession>
<dbReference type="PROSITE" id="PS00194">
    <property type="entry name" value="THIOREDOXIN_1"/>
    <property type="match status" value="1"/>
</dbReference>
<dbReference type="GO" id="GO:0016853">
    <property type="term" value="F:isomerase activity"/>
    <property type="evidence" value="ECO:0007669"/>
    <property type="project" value="UniProtKB-KW"/>
</dbReference>
<evidence type="ECO:0000256" key="2">
    <source>
        <dbReference type="SAM" id="MobiDB-lite"/>
    </source>
</evidence>
<evidence type="ECO:0000313" key="4">
    <source>
        <dbReference type="EMBL" id="MBM7583891.1"/>
    </source>
</evidence>
<dbReference type="Gene3D" id="3.40.30.10">
    <property type="entry name" value="Glutaredoxin"/>
    <property type="match status" value="1"/>
</dbReference>
<organism evidence="4 5">
    <name type="scientific">Rossellomorea pakistanensis</name>
    <dbReference type="NCBI Taxonomy" id="992288"/>
    <lineage>
        <taxon>Bacteria</taxon>
        <taxon>Bacillati</taxon>
        <taxon>Bacillota</taxon>
        <taxon>Bacilli</taxon>
        <taxon>Bacillales</taxon>
        <taxon>Bacillaceae</taxon>
        <taxon>Rossellomorea</taxon>
    </lineage>
</organism>
<dbReference type="Pfam" id="PF00578">
    <property type="entry name" value="AhpC-TSA"/>
    <property type="match status" value="1"/>
</dbReference>
<dbReference type="EMBL" id="JAFBDZ010000001">
    <property type="protein sequence ID" value="MBM7583891.1"/>
    <property type="molecule type" value="Genomic_DNA"/>
</dbReference>
<dbReference type="RefSeq" id="WP_205168112.1">
    <property type="nucleotide sequence ID" value="NZ_JAFBDZ010000001.1"/>
</dbReference>
<dbReference type="InterPro" id="IPR000866">
    <property type="entry name" value="AhpC/TSA"/>
</dbReference>
<protein>
    <submittedName>
        <fullName evidence="4">Thiol-disulfide isomerase/thioredoxin</fullName>
    </submittedName>
</protein>
<comment type="caution">
    <text evidence="4">The sequence shown here is derived from an EMBL/GenBank/DDBJ whole genome shotgun (WGS) entry which is preliminary data.</text>
</comment>
<proteinExistence type="predicted"/>
<evidence type="ECO:0000256" key="1">
    <source>
        <dbReference type="ARBA" id="ARBA00023157"/>
    </source>
</evidence>
<dbReference type="InterPro" id="IPR050553">
    <property type="entry name" value="Thioredoxin_ResA/DsbE_sf"/>
</dbReference>
<dbReference type="PANTHER" id="PTHR42852">
    <property type="entry name" value="THIOL:DISULFIDE INTERCHANGE PROTEIN DSBE"/>
    <property type="match status" value="1"/>
</dbReference>
<feature type="compositionally biased region" description="Polar residues" evidence="2">
    <location>
        <begin position="56"/>
        <end position="70"/>
    </location>
</feature>
<dbReference type="InterPro" id="IPR017937">
    <property type="entry name" value="Thioredoxin_CS"/>
</dbReference>
<sequence>MKSFFGIILVLGFLFVIYTENTSKFTSFNEYTDAELAADAKAYNEQQKKDEEKAKNQNNSRNNKGINHPTSEVMDRLPGPKIGSIAPAFSLESVEGKEVKLTDLVGKTVILNFWATWCPPCKEEMPELQSFYEKNKDEVEILAINLDPDADIKSFLKDFGVTFPVLLDDKEIVSQLYEVMSMPTTIVIDKNGKIAAKHIGALDEEGFYSLLQ</sequence>
<keyword evidence="4" id="KW-0413">Isomerase</keyword>
<dbReference type="Proteomes" id="UP001646157">
    <property type="component" value="Unassembled WGS sequence"/>
</dbReference>
<gene>
    <name evidence="4" type="ORF">JOC86_000428</name>
</gene>
<feature type="compositionally biased region" description="Basic and acidic residues" evidence="2">
    <location>
        <begin position="46"/>
        <end position="55"/>
    </location>
</feature>
<dbReference type="PROSITE" id="PS51352">
    <property type="entry name" value="THIOREDOXIN_2"/>
    <property type="match status" value="1"/>
</dbReference>
<keyword evidence="5" id="KW-1185">Reference proteome</keyword>
<name>A0ABS2N7R4_9BACI</name>
<evidence type="ECO:0000259" key="3">
    <source>
        <dbReference type="PROSITE" id="PS51352"/>
    </source>
</evidence>
<dbReference type="SUPFAM" id="SSF52833">
    <property type="entry name" value="Thioredoxin-like"/>
    <property type="match status" value="1"/>
</dbReference>
<dbReference type="InterPro" id="IPR036249">
    <property type="entry name" value="Thioredoxin-like_sf"/>
</dbReference>
<dbReference type="PANTHER" id="PTHR42852:SF13">
    <property type="entry name" value="PROTEIN DIPZ"/>
    <property type="match status" value="1"/>
</dbReference>